<dbReference type="AlphaFoldDB" id="C6PZ86"/>
<keyword evidence="1" id="KW-0812">Transmembrane</keyword>
<organism evidence="2 3">
    <name type="scientific">Clostridium carboxidivorans P7</name>
    <dbReference type="NCBI Taxonomy" id="536227"/>
    <lineage>
        <taxon>Bacteria</taxon>
        <taxon>Bacillati</taxon>
        <taxon>Bacillota</taxon>
        <taxon>Clostridia</taxon>
        <taxon>Eubacteriales</taxon>
        <taxon>Clostridiaceae</taxon>
        <taxon>Clostridium</taxon>
    </lineage>
</organism>
<keyword evidence="1" id="KW-1133">Transmembrane helix</keyword>
<keyword evidence="1" id="KW-0472">Membrane</keyword>
<evidence type="ECO:0000256" key="1">
    <source>
        <dbReference type="SAM" id="Phobius"/>
    </source>
</evidence>
<evidence type="ECO:0000313" key="2">
    <source>
        <dbReference type="EMBL" id="EET85441.1"/>
    </source>
</evidence>
<comment type="caution">
    <text evidence="2">The sequence shown here is derived from an EMBL/GenBank/DDBJ whole genome shotgun (WGS) entry which is preliminary data.</text>
</comment>
<dbReference type="RefSeq" id="WP_007062988.1">
    <property type="nucleotide sequence ID" value="NZ_ACVI01000090.1"/>
</dbReference>
<keyword evidence="3" id="KW-1185">Reference proteome</keyword>
<gene>
    <name evidence="2" type="ORF">CcarbDRAFT_4103</name>
</gene>
<dbReference type="GO" id="GO:0016301">
    <property type="term" value="F:kinase activity"/>
    <property type="evidence" value="ECO:0007669"/>
    <property type="project" value="UniProtKB-KW"/>
</dbReference>
<name>C6PZ86_9CLOT</name>
<keyword evidence="2" id="KW-0418">Kinase</keyword>
<protein>
    <submittedName>
        <fullName evidence="2">Sensory transduction histidine kinase</fullName>
    </submittedName>
</protein>
<feature type="transmembrane region" description="Helical" evidence="1">
    <location>
        <begin position="12"/>
        <end position="30"/>
    </location>
</feature>
<sequence length="58" mass="6890">MSLKEYLRDRRSLIIFFITLMIFIGGVIFFDKSIRMLKSNAEYLVTVFFFDVLNISCN</sequence>
<dbReference type="Proteomes" id="UP000004198">
    <property type="component" value="Unassembled WGS sequence"/>
</dbReference>
<dbReference type="EMBL" id="ACVI01000090">
    <property type="protein sequence ID" value="EET85441.1"/>
    <property type="molecule type" value="Genomic_DNA"/>
</dbReference>
<proteinExistence type="predicted"/>
<keyword evidence="2" id="KW-0808">Transferase</keyword>
<reference evidence="2 3" key="1">
    <citation type="submission" date="2009-06" db="EMBL/GenBank/DDBJ databases">
        <title>The draft genome of Clostridium carboxidivorans P7.</title>
        <authorList>
            <consortium name="US DOE Joint Genome Institute (JGI-PGF)"/>
            <person name="Lucas S."/>
            <person name="Copeland A."/>
            <person name="Lapidus A."/>
            <person name="Glavina del Rio T."/>
            <person name="Tice H."/>
            <person name="Bruce D."/>
            <person name="Goodwin L."/>
            <person name="Pitluck S."/>
            <person name="Larimer F."/>
            <person name="Land M.L."/>
            <person name="Hauser L."/>
            <person name="Hemme C.L."/>
        </authorList>
    </citation>
    <scope>NUCLEOTIDE SEQUENCE [LARGE SCALE GENOMIC DNA]</scope>
    <source>
        <strain evidence="2 3">P7</strain>
    </source>
</reference>
<evidence type="ECO:0000313" key="3">
    <source>
        <dbReference type="Proteomes" id="UP000004198"/>
    </source>
</evidence>
<accession>C6PZ86</accession>